<dbReference type="InterPro" id="IPR000385">
    <property type="entry name" value="MoaA_NifB_PqqE_Fe-S-bd_CS"/>
</dbReference>
<dbReference type="InterPro" id="IPR058240">
    <property type="entry name" value="rSAM_sf"/>
</dbReference>
<feature type="region of interest" description="Disordered" evidence="13">
    <location>
        <begin position="314"/>
        <end position="334"/>
    </location>
</feature>
<keyword evidence="4" id="KW-0949">S-adenosyl-L-methionine</keyword>
<evidence type="ECO:0000256" key="9">
    <source>
        <dbReference type="ARBA" id="ARBA00023134"/>
    </source>
</evidence>
<dbReference type="SUPFAM" id="SSF102114">
    <property type="entry name" value="Radical SAM enzymes"/>
    <property type="match status" value="1"/>
</dbReference>
<dbReference type="InterPro" id="IPR013483">
    <property type="entry name" value="MoaA"/>
</dbReference>
<keyword evidence="11 15" id="KW-0456">Lyase</keyword>
<dbReference type="InterPro" id="IPR013785">
    <property type="entry name" value="Aldolase_TIM"/>
</dbReference>
<evidence type="ECO:0000256" key="4">
    <source>
        <dbReference type="ARBA" id="ARBA00022691"/>
    </source>
</evidence>
<sequence length="334" mass="38226">MSESQNILTDSFDRKHTYLRISLTERCNLRCSYCMPLEGVPLSPKDHLMNAEEVFEIAKLFVQEGVTKIRLTGGEPLVRKDFPEILTSLATLPVQLTMTTNGVTVDRHLELLKKCGMKSLNLSLDTLDADKFKKITFRDQFKKVHENMFLLQQEGFLVKINVVLMKGVNEDEILDFIELTRDYPFVVRFIEFMPFDGNNWNREKTVSLREILDLLESTYSADRILRLRDAPNDTAKNYQIQGYKGQFGIISTVTNPFCDSCNRIRLTANGQLKNCLFSQTESDLLNPYREGKTIVPIIQKAVGKKFAMRGGLSSPEQFNDPEQHHNRSMITIGG</sequence>
<evidence type="ECO:0000256" key="5">
    <source>
        <dbReference type="ARBA" id="ARBA00022723"/>
    </source>
</evidence>
<keyword evidence="7" id="KW-0408">Iron</keyword>
<dbReference type="EC" id="4.1.99.22" evidence="2"/>
<keyword evidence="16" id="KW-1185">Reference proteome</keyword>
<evidence type="ECO:0000256" key="6">
    <source>
        <dbReference type="ARBA" id="ARBA00022741"/>
    </source>
</evidence>
<dbReference type="PANTHER" id="PTHR22960">
    <property type="entry name" value="MOLYBDOPTERIN COFACTOR SYNTHESIS PROTEIN A"/>
    <property type="match status" value="1"/>
</dbReference>
<dbReference type="Pfam" id="PF04055">
    <property type="entry name" value="Radical_SAM"/>
    <property type="match status" value="1"/>
</dbReference>
<dbReference type="PROSITE" id="PS51918">
    <property type="entry name" value="RADICAL_SAM"/>
    <property type="match status" value="1"/>
</dbReference>
<evidence type="ECO:0000259" key="14">
    <source>
        <dbReference type="PROSITE" id="PS51918"/>
    </source>
</evidence>
<dbReference type="RefSeq" id="WP_377903968.1">
    <property type="nucleotide sequence ID" value="NZ_JBHRZS010000006.1"/>
</dbReference>
<evidence type="ECO:0000256" key="2">
    <source>
        <dbReference type="ARBA" id="ARBA00012167"/>
    </source>
</evidence>
<dbReference type="SFLD" id="SFLDG01386">
    <property type="entry name" value="main_SPASM_domain-containing"/>
    <property type="match status" value="1"/>
</dbReference>
<evidence type="ECO:0000256" key="10">
    <source>
        <dbReference type="ARBA" id="ARBA00023150"/>
    </source>
</evidence>
<dbReference type="InterPro" id="IPR040064">
    <property type="entry name" value="MoaA-like"/>
</dbReference>
<evidence type="ECO:0000256" key="3">
    <source>
        <dbReference type="ARBA" id="ARBA00022485"/>
    </source>
</evidence>
<dbReference type="Proteomes" id="UP001595805">
    <property type="component" value="Unassembled WGS sequence"/>
</dbReference>
<organism evidence="15 16">
    <name type="scientific">Algoriphagus namhaensis</name>
    <dbReference type="NCBI Taxonomy" id="915353"/>
    <lineage>
        <taxon>Bacteria</taxon>
        <taxon>Pseudomonadati</taxon>
        <taxon>Bacteroidota</taxon>
        <taxon>Cytophagia</taxon>
        <taxon>Cytophagales</taxon>
        <taxon>Cyclobacteriaceae</taxon>
        <taxon>Algoriphagus</taxon>
    </lineage>
</organism>
<evidence type="ECO:0000256" key="13">
    <source>
        <dbReference type="SAM" id="MobiDB-lite"/>
    </source>
</evidence>
<evidence type="ECO:0000256" key="8">
    <source>
        <dbReference type="ARBA" id="ARBA00023014"/>
    </source>
</evidence>
<evidence type="ECO:0000313" key="15">
    <source>
        <dbReference type="EMBL" id="MFC3879492.1"/>
    </source>
</evidence>
<evidence type="ECO:0000256" key="12">
    <source>
        <dbReference type="ARBA" id="ARBA00048697"/>
    </source>
</evidence>
<protein>
    <recommendedName>
        <fullName evidence="2">GTP 3',8-cyclase</fullName>
        <ecNumber evidence="2">4.1.99.22</ecNumber>
    </recommendedName>
</protein>
<feature type="domain" description="Radical SAM core" evidence="14">
    <location>
        <begin position="11"/>
        <end position="228"/>
    </location>
</feature>
<comment type="caution">
    <text evidence="15">The sequence shown here is derived from an EMBL/GenBank/DDBJ whole genome shotgun (WGS) entry which is preliminary data.</text>
</comment>
<keyword evidence="6" id="KW-0547">Nucleotide-binding</keyword>
<dbReference type="Pfam" id="PF06463">
    <property type="entry name" value="Mob_synth_C"/>
    <property type="match status" value="1"/>
</dbReference>
<comment type="cofactor">
    <cofactor evidence="1">
        <name>[4Fe-4S] cluster</name>
        <dbReference type="ChEBI" id="CHEBI:49883"/>
    </cofactor>
</comment>
<keyword evidence="9" id="KW-0342">GTP-binding</keyword>
<dbReference type="InterPro" id="IPR050105">
    <property type="entry name" value="MoCo_biosynth_MoaA/MoaC"/>
</dbReference>
<evidence type="ECO:0000256" key="1">
    <source>
        <dbReference type="ARBA" id="ARBA00001966"/>
    </source>
</evidence>
<dbReference type="InterPro" id="IPR007197">
    <property type="entry name" value="rSAM"/>
</dbReference>
<name>A0ABV8ARP5_9BACT</name>
<reference evidence="16" key="1">
    <citation type="journal article" date="2019" name="Int. J. Syst. Evol. Microbiol.">
        <title>The Global Catalogue of Microorganisms (GCM) 10K type strain sequencing project: providing services to taxonomists for standard genome sequencing and annotation.</title>
        <authorList>
            <consortium name="The Broad Institute Genomics Platform"/>
            <consortium name="The Broad Institute Genome Sequencing Center for Infectious Disease"/>
            <person name="Wu L."/>
            <person name="Ma J."/>
        </authorList>
    </citation>
    <scope>NUCLEOTIDE SEQUENCE [LARGE SCALE GENOMIC DNA]</scope>
    <source>
        <strain evidence="16">CCUG 60523</strain>
    </source>
</reference>
<evidence type="ECO:0000256" key="7">
    <source>
        <dbReference type="ARBA" id="ARBA00023004"/>
    </source>
</evidence>
<evidence type="ECO:0000313" key="16">
    <source>
        <dbReference type="Proteomes" id="UP001595805"/>
    </source>
</evidence>
<keyword evidence="3" id="KW-0004">4Fe-4S</keyword>
<dbReference type="Gene3D" id="3.20.20.70">
    <property type="entry name" value="Aldolase class I"/>
    <property type="match status" value="1"/>
</dbReference>
<dbReference type="NCBIfam" id="TIGR02666">
    <property type="entry name" value="moaA"/>
    <property type="match status" value="1"/>
</dbReference>
<dbReference type="EMBL" id="JBHRZS010000006">
    <property type="protein sequence ID" value="MFC3879492.1"/>
    <property type="molecule type" value="Genomic_DNA"/>
</dbReference>
<dbReference type="CDD" id="cd01335">
    <property type="entry name" value="Radical_SAM"/>
    <property type="match status" value="1"/>
</dbReference>
<dbReference type="SFLD" id="SFLDG01383">
    <property type="entry name" value="cyclic_pyranopterin_phosphate"/>
    <property type="match status" value="1"/>
</dbReference>
<dbReference type="InterPro" id="IPR010505">
    <property type="entry name" value="MoaA_twitch"/>
</dbReference>
<evidence type="ECO:0000256" key="11">
    <source>
        <dbReference type="ARBA" id="ARBA00023239"/>
    </source>
</evidence>
<gene>
    <name evidence="15" type="primary">moaA</name>
    <name evidence="15" type="ORF">ACFOSV_04870</name>
</gene>
<dbReference type="GO" id="GO:0061798">
    <property type="term" value="F:GTP 3',8'-cyclase activity"/>
    <property type="evidence" value="ECO:0007669"/>
    <property type="project" value="UniProtKB-EC"/>
</dbReference>
<dbReference type="PANTHER" id="PTHR22960:SF0">
    <property type="entry name" value="MOLYBDENUM COFACTOR BIOSYNTHESIS PROTEIN 1"/>
    <property type="match status" value="1"/>
</dbReference>
<dbReference type="PROSITE" id="PS01305">
    <property type="entry name" value="MOAA_NIFB_PQQE"/>
    <property type="match status" value="1"/>
</dbReference>
<keyword evidence="8" id="KW-0411">Iron-sulfur</keyword>
<dbReference type="SMART" id="SM00729">
    <property type="entry name" value="Elp3"/>
    <property type="match status" value="1"/>
</dbReference>
<accession>A0ABV8ARP5</accession>
<keyword evidence="10" id="KW-0501">Molybdenum cofactor biosynthesis</keyword>
<dbReference type="SFLD" id="SFLDS00029">
    <property type="entry name" value="Radical_SAM"/>
    <property type="match status" value="1"/>
</dbReference>
<dbReference type="SFLD" id="SFLDG01067">
    <property type="entry name" value="SPASM/twitch_domain_containing"/>
    <property type="match status" value="1"/>
</dbReference>
<keyword evidence="5" id="KW-0479">Metal-binding</keyword>
<proteinExistence type="predicted"/>
<comment type="catalytic activity">
    <reaction evidence="12">
        <text>GTP + AH2 + S-adenosyl-L-methionine = (8S)-3',8-cyclo-7,8-dihydroguanosine 5'-triphosphate + 5'-deoxyadenosine + L-methionine + A + H(+)</text>
        <dbReference type="Rhea" id="RHEA:49576"/>
        <dbReference type="ChEBI" id="CHEBI:13193"/>
        <dbReference type="ChEBI" id="CHEBI:15378"/>
        <dbReference type="ChEBI" id="CHEBI:17319"/>
        <dbReference type="ChEBI" id="CHEBI:17499"/>
        <dbReference type="ChEBI" id="CHEBI:37565"/>
        <dbReference type="ChEBI" id="CHEBI:57844"/>
        <dbReference type="ChEBI" id="CHEBI:59789"/>
        <dbReference type="ChEBI" id="CHEBI:131766"/>
        <dbReference type="EC" id="4.1.99.22"/>
    </reaction>
</comment>
<dbReference type="CDD" id="cd21117">
    <property type="entry name" value="Twitch_MoaA"/>
    <property type="match status" value="1"/>
</dbReference>
<dbReference type="InterPro" id="IPR006638">
    <property type="entry name" value="Elp3/MiaA/NifB-like_rSAM"/>
</dbReference>